<organism evidence="1 3">
    <name type="scientific">Tanacetum coccineum</name>
    <dbReference type="NCBI Taxonomy" id="301880"/>
    <lineage>
        <taxon>Eukaryota</taxon>
        <taxon>Viridiplantae</taxon>
        <taxon>Streptophyta</taxon>
        <taxon>Embryophyta</taxon>
        <taxon>Tracheophyta</taxon>
        <taxon>Spermatophyta</taxon>
        <taxon>Magnoliopsida</taxon>
        <taxon>eudicotyledons</taxon>
        <taxon>Gunneridae</taxon>
        <taxon>Pentapetalae</taxon>
        <taxon>asterids</taxon>
        <taxon>campanulids</taxon>
        <taxon>Asterales</taxon>
        <taxon>Asteraceae</taxon>
        <taxon>Asteroideae</taxon>
        <taxon>Anthemideae</taxon>
        <taxon>Anthemidinae</taxon>
        <taxon>Tanacetum</taxon>
    </lineage>
</organism>
<comment type="caution">
    <text evidence="1">The sequence shown here is derived from an EMBL/GenBank/DDBJ whole genome shotgun (WGS) entry which is preliminary data.</text>
</comment>
<name>A0ABQ5AAM4_9ASTR</name>
<gene>
    <name evidence="1" type="ORF">Tco_0819340</name>
    <name evidence="2" type="ORF">Tco_0891085</name>
</gene>
<dbReference type="Proteomes" id="UP001151760">
    <property type="component" value="Unassembled WGS sequence"/>
</dbReference>
<reference evidence="1" key="2">
    <citation type="submission" date="2022-01" db="EMBL/GenBank/DDBJ databases">
        <authorList>
            <person name="Yamashiro T."/>
            <person name="Shiraishi A."/>
            <person name="Satake H."/>
            <person name="Nakayama K."/>
        </authorList>
    </citation>
    <scope>NUCLEOTIDE SEQUENCE</scope>
</reference>
<keyword evidence="3" id="KW-1185">Reference proteome</keyword>
<dbReference type="Gene3D" id="2.40.70.10">
    <property type="entry name" value="Acid Proteases"/>
    <property type="match status" value="1"/>
</dbReference>
<dbReference type="Pfam" id="PF13650">
    <property type="entry name" value="Asp_protease_2"/>
    <property type="match status" value="1"/>
</dbReference>
<protein>
    <submittedName>
        <fullName evidence="1">Retrotransposon gag domain, aspartic peptidase domain protein</fullName>
    </submittedName>
</protein>
<proteinExistence type="predicted"/>
<sequence length="71" mass="7655">MSAHEDEEASEGRSIATINGVKVRALVDSGATHNFVADDEAKRLGINAVKEVEPLRLDKFVTQPRTVHGVA</sequence>
<dbReference type="PROSITE" id="PS00141">
    <property type="entry name" value="ASP_PROTEASE"/>
    <property type="match status" value="1"/>
</dbReference>
<evidence type="ECO:0000313" key="2">
    <source>
        <dbReference type="EMBL" id="GJT21148.1"/>
    </source>
</evidence>
<dbReference type="EMBL" id="BQNB010013865">
    <property type="protein sequence ID" value="GJT21148.1"/>
    <property type="molecule type" value="Genomic_DNA"/>
</dbReference>
<reference evidence="1" key="1">
    <citation type="journal article" date="2022" name="Int. J. Mol. Sci.">
        <title>Draft Genome of Tanacetum Coccineum: Genomic Comparison of Closely Related Tanacetum-Family Plants.</title>
        <authorList>
            <person name="Yamashiro T."/>
            <person name="Shiraishi A."/>
            <person name="Nakayama K."/>
            <person name="Satake H."/>
        </authorList>
    </citation>
    <scope>NUCLEOTIDE SEQUENCE</scope>
</reference>
<evidence type="ECO:0000313" key="1">
    <source>
        <dbReference type="EMBL" id="GJS98170.1"/>
    </source>
</evidence>
<dbReference type="CDD" id="cd00303">
    <property type="entry name" value="retropepsin_like"/>
    <property type="match status" value="1"/>
</dbReference>
<dbReference type="SUPFAM" id="SSF50630">
    <property type="entry name" value="Acid proteases"/>
    <property type="match status" value="1"/>
</dbReference>
<dbReference type="InterPro" id="IPR001969">
    <property type="entry name" value="Aspartic_peptidase_AS"/>
</dbReference>
<evidence type="ECO:0000313" key="3">
    <source>
        <dbReference type="Proteomes" id="UP001151760"/>
    </source>
</evidence>
<dbReference type="EMBL" id="BQNB010012022">
    <property type="protein sequence ID" value="GJS98170.1"/>
    <property type="molecule type" value="Genomic_DNA"/>
</dbReference>
<accession>A0ABQ5AAM4</accession>
<dbReference type="InterPro" id="IPR021109">
    <property type="entry name" value="Peptidase_aspartic_dom_sf"/>
</dbReference>